<feature type="transmembrane region" description="Helical" evidence="1">
    <location>
        <begin position="61"/>
        <end position="80"/>
    </location>
</feature>
<evidence type="ECO:0000313" key="2">
    <source>
        <dbReference type="EMBL" id="GAA4785263.1"/>
    </source>
</evidence>
<feature type="transmembrane region" description="Helical" evidence="1">
    <location>
        <begin position="35"/>
        <end position="54"/>
    </location>
</feature>
<feature type="transmembrane region" description="Helical" evidence="1">
    <location>
        <begin position="12"/>
        <end position="29"/>
    </location>
</feature>
<evidence type="ECO:0000313" key="3">
    <source>
        <dbReference type="Proteomes" id="UP001499959"/>
    </source>
</evidence>
<dbReference type="InterPro" id="IPR018643">
    <property type="entry name" value="DUF2069_membrane"/>
</dbReference>
<sequence>MTDNTRRHERIALIGALLGLVALYAAWFHDDRHRVAALVVFALPPLLLALGALARRRTAPFWAGVFALAWFSHGVMSAWTHPETRAFALIEVVLALVTVFAANASGLRGRFAKRR</sequence>
<dbReference type="EMBL" id="BAABJE010000001">
    <property type="protein sequence ID" value="GAA4785263.1"/>
    <property type="molecule type" value="Genomic_DNA"/>
</dbReference>
<dbReference type="Pfam" id="PF09842">
    <property type="entry name" value="DUF2069"/>
    <property type="match status" value="1"/>
</dbReference>
<comment type="caution">
    <text evidence="2">The sequence shown here is derived from an EMBL/GenBank/DDBJ whole genome shotgun (WGS) entry which is preliminary data.</text>
</comment>
<keyword evidence="1" id="KW-1133">Transmembrane helix</keyword>
<keyword evidence="3" id="KW-1185">Reference proteome</keyword>
<dbReference type="RefSeq" id="WP_345301908.1">
    <property type="nucleotide sequence ID" value="NZ_BAABJE010000001.1"/>
</dbReference>
<proteinExistence type="predicted"/>
<keyword evidence="1" id="KW-0812">Transmembrane</keyword>
<feature type="transmembrane region" description="Helical" evidence="1">
    <location>
        <begin position="86"/>
        <end position="107"/>
    </location>
</feature>
<organism evidence="2 3">
    <name type="scientific">Lysobacter hankyongensis</name>
    <dbReference type="NCBI Taxonomy" id="1176535"/>
    <lineage>
        <taxon>Bacteria</taxon>
        <taxon>Pseudomonadati</taxon>
        <taxon>Pseudomonadota</taxon>
        <taxon>Gammaproteobacteria</taxon>
        <taxon>Lysobacterales</taxon>
        <taxon>Lysobacteraceae</taxon>
        <taxon>Lysobacter</taxon>
    </lineage>
</organism>
<evidence type="ECO:0000256" key="1">
    <source>
        <dbReference type="SAM" id="Phobius"/>
    </source>
</evidence>
<reference evidence="3" key="1">
    <citation type="journal article" date="2019" name="Int. J. Syst. Evol. Microbiol.">
        <title>The Global Catalogue of Microorganisms (GCM) 10K type strain sequencing project: providing services to taxonomists for standard genome sequencing and annotation.</title>
        <authorList>
            <consortium name="The Broad Institute Genomics Platform"/>
            <consortium name="The Broad Institute Genome Sequencing Center for Infectious Disease"/>
            <person name="Wu L."/>
            <person name="Ma J."/>
        </authorList>
    </citation>
    <scope>NUCLEOTIDE SEQUENCE [LARGE SCALE GENOMIC DNA]</scope>
    <source>
        <strain evidence="3">JCM 18204</strain>
    </source>
</reference>
<protein>
    <submittedName>
        <fullName evidence="2">DUF2069 domain-containing protein</fullName>
    </submittedName>
</protein>
<accession>A0ABP9ATW6</accession>
<name>A0ABP9ATW6_9GAMM</name>
<dbReference type="Proteomes" id="UP001499959">
    <property type="component" value="Unassembled WGS sequence"/>
</dbReference>
<keyword evidence="1" id="KW-0472">Membrane</keyword>
<gene>
    <name evidence="2" type="ORF">GCM10023307_07470</name>
</gene>